<dbReference type="InterPro" id="IPR036291">
    <property type="entry name" value="NAD(P)-bd_dom_sf"/>
</dbReference>
<evidence type="ECO:0000313" key="4">
    <source>
        <dbReference type="Proteomes" id="UP000677918"/>
    </source>
</evidence>
<name>A0A8J4H9J1_9BACL</name>
<proteinExistence type="predicted"/>
<dbReference type="Pfam" id="PF01408">
    <property type="entry name" value="GFO_IDH_MocA"/>
    <property type="match status" value="1"/>
</dbReference>
<dbReference type="InterPro" id="IPR055170">
    <property type="entry name" value="GFO_IDH_MocA-like_dom"/>
</dbReference>
<protein>
    <submittedName>
        <fullName evidence="3">Dehydrogenase</fullName>
    </submittedName>
</protein>
<dbReference type="PANTHER" id="PTHR43708">
    <property type="entry name" value="CONSERVED EXPRESSED OXIDOREDUCTASE (EUROFUNG)"/>
    <property type="match status" value="1"/>
</dbReference>
<dbReference type="EMBL" id="BOVK01000087">
    <property type="protein sequence ID" value="GIQ71418.1"/>
    <property type="molecule type" value="Genomic_DNA"/>
</dbReference>
<dbReference type="Gene3D" id="3.40.50.720">
    <property type="entry name" value="NAD(P)-binding Rossmann-like Domain"/>
    <property type="match status" value="1"/>
</dbReference>
<evidence type="ECO:0000259" key="2">
    <source>
        <dbReference type="Pfam" id="PF22725"/>
    </source>
</evidence>
<comment type="caution">
    <text evidence="3">The sequence shown here is derived from an EMBL/GenBank/DDBJ whole genome shotgun (WGS) entry which is preliminary data.</text>
</comment>
<dbReference type="AlphaFoldDB" id="A0A8J4H9J1"/>
<dbReference type="Proteomes" id="UP000677918">
    <property type="component" value="Unassembled WGS sequence"/>
</dbReference>
<dbReference type="InterPro" id="IPR000683">
    <property type="entry name" value="Gfo/Idh/MocA-like_OxRdtase_N"/>
</dbReference>
<dbReference type="RefSeq" id="WP_213414211.1">
    <property type="nucleotide sequence ID" value="NZ_BOVK01000087.1"/>
</dbReference>
<sequence>MRKVKAAVIGAGFIGQAHIEAVRRTGLAEVTAIVQSSQDKAEALARKLHIPKAYGDFQDVLRDPDIEVVHNCTPNHLHYEINKQILQHGKHLLSEKPLTMTSEEARELYQLSREKELVTGINFNYRQFPMVQQFRQMVQNKELGVPRLVRGHYLQDWLMYETDYNWRMEPAYGGQTRAIGDIGSHLYDLSQYVTGKRITEVFADLATIIPQRYKPVREVQSFQTSSTSEMQAVDVETEDYCTVLAKFEDGSRGVLTVSQISAGKKNGLELALDGSLASASWNQEEPFRLKVGYRDQPSSIIVRDPALVDQEVQSYVHYPGGHEEGWPDSLKNMMNHFYAAVLGDQQNRHAVASFQEGYQLMLLIDAIVESGKSGKWVKVKQES</sequence>
<evidence type="ECO:0000259" key="1">
    <source>
        <dbReference type="Pfam" id="PF01408"/>
    </source>
</evidence>
<dbReference type="Pfam" id="PF22725">
    <property type="entry name" value="GFO_IDH_MocA_C3"/>
    <property type="match status" value="1"/>
</dbReference>
<gene>
    <name evidence="3" type="ORF">XYCOK13_42420</name>
</gene>
<dbReference type="SUPFAM" id="SSF51735">
    <property type="entry name" value="NAD(P)-binding Rossmann-fold domains"/>
    <property type="match status" value="1"/>
</dbReference>
<feature type="domain" description="GFO/IDH/MocA-like oxidoreductase" evidence="2">
    <location>
        <begin position="131"/>
        <end position="276"/>
    </location>
</feature>
<dbReference type="InterPro" id="IPR051317">
    <property type="entry name" value="Gfo/Idh/MocA_oxidoreduct"/>
</dbReference>
<dbReference type="GO" id="GO:0000166">
    <property type="term" value="F:nucleotide binding"/>
    <property type="evidence" value="ECO:0007669"/>
    <property type="project" value="InterPro"/>
</dbReference>
<feature type="domain" description="Gfo/Idh/MocA-like oxidoreductase N-terminal" evidence="1">
    <location>
        <begin position="5"/>
        <end position="122"/>
    </location>
</feature>
<dbReference type="PANTHER" id="PTHR43708:SF3">
    <property type="entry name" value="OXIDOREDUCTASE"/>
    <property type="match status" value="1"/>
</dbReference>
<accession>A0A8J4H9J1</accession>
<reference evidence="3" key="1">
    <citation type="submission" date="2021-04" db="EMBL/GenBank/DDBJ databases">
        <title>Draft genome sequence of Xylanibacillus composti strain K13.</title>
        <authorList>
            <person name="Uke A."/>
            <person name="Chhe C."/>
            <person name="Baramee S."/>
            <person name="Kosugi A."/>
        </authorList>
    </citation>
    <scope>NUCLEOTIDE SEQUENCE</scope>
    <source>
        <strain evidence="3">K13</strain>
    </source>
</reference>
<dbReference type="SUPFAM" id="SSF55347">
    <property type="entry name" value="Glyceraldehyde-3-phosphate dehydrogenase-like, C-terminal domain"/>
    <property type="match status" value="1"/>
</dbReference>
<evidence type="ECO:0000313" key="3">
    <source>
        <dbReference type="EMBL" id="GIQ71418.1"/>
    </source>
</evidence>
<organism evidence="3 4">
    <name type="scientific">Xylanibacillus composti</name>
    <dbReference type="NCBI Taxonomy" id="1572762"/>
    <lineage>
        <taxon>Bacteria</taxon>
        <taxon>Bacillati</taxon>
        <taxon>Bacillota</taxon>
        <taxon>Bacilli</taxon>
        <taxon>Bacillales</taxon>
        <taxon>Paenibacillaceae</taxon>
        <taxon>Xylanibacillus</taxon>
    </lineage>
</organism>
<keyword evidence="4" id="KW-1185">Reference proteome</keyword>
<dbReference type="Gene3D" id="3.30.360.10">
    <property type="entry name" value="Dihydrodipicolinate Reductase, domain 2"/>
    <property type="match status" value="1"/>
</dbReference>